<organism evidence="1 2">
    <name type="scientific">Rothia santali</name>
    <dbReference type="NCBI Taxonomy" id="2949643"/>
    <lineage>
        <taxon>Bacteria</taxon>
        <taxon>Bacillati</taxon>
        <taxon>Actinomycetota</taxon>
        <taxon>Actinomycetes</taxon>
        <taxon>Micrococcales</taxon>
        <taxon>Micrococcaceae</taxon>
        <taxon>Rothia</taxon>
    </lineage>
</organism>
<protein>
    <submittedName>
        <fullName evidence="1">Uncharacterized protein</fullName>
    </submittedName>
</protein>
<evidence type="ECO:0000313" key="1">
    <source>
        <dbReference type="EMBL" id="MCP3426216.1"/>
    </source>
</evidence>
<gene>
    <name evidence="1" type="ORF">NBM05_09400</name>
</gene>
<dbReference type="AlphaFoldDB" id="A0A9X2HBF5"/>
<accession>A0A9X2HBF5</accession>
<reference evidence="1" key="1">
    <citation type="submission" date="2022-06" db="EMBL/GenBank/DDBJ databases">
        <title>Rothia sp. isolated from sandalwood seedling.</title>
        <authorList>
            <person name="Tuikhar N."/>
            <person name="Kirdat K."/>
            <person name="Thorat V."/>
            <person name="Swetha P."/>
            <person name="Padma S."/>
            <person name="Sundararaj R."/>
            <person name="Yadav A."/>
        </authorList>
    </citation>
    <scope>NUCLEOTIDE SEQUENCE</scope>
    <source>
        <strain evidence="1">AR01</strain>
    </source>
</reference>
<dbReference type="EMBL" id="JANAFB010000020">
    <property type="protein sequence ID" value="MCP3426216.1"/>
    <property type="molecule type" value="Genomic_DNA"/>
</dbReference>
<proteinExistence type="predicted"/>
<evidence type="ECO:0000313" key="2">
    <source>
        <dbReference type="Proteomes" id="UP001139502"/>
    </source>
</evidence>
<comment type="caution">
    <text evidence="1">The sequence shown here is derived from an EMBL/GenBank/DDBJ whole genome shotgun (WGS) entry which is preliminary data.</text>
</comment>
<dbReference type="RefSeq" id="WP_254166770.1">
    <property type="nucleotide sequence ID" value="NZ_JANAFB010000020.1"/>
</dbReference>
<name>A0A9X2HBF5_9MICC</name>
<keyword evidence="2" id="KW-1185">Reference proteome</keyword>
<dbReference type="Proteomes" id="UP001139502">
    <property type="component" value="Unassembled WGS sequence"/>
</dbReference>
<sequence length="72" mass="8064">MIKTLYGYGLRPDHCYAAGLVSIGLSYTSWAVSRVKKGDSKSQSDRWGIFIGHWAPSFFALGNALRLEELNR</sequence>